<name>A0A258FWJ0_9CAUL</name>
<dbReference type="InterPro" id="IPR021508">
    <property type="entry name" value="Gp17-like"/>
</dbReference>
<dbReference type="Gene3D" id="3.30.2000.30">
    <property type="match status" value="1"/>
</dbReference>
<dbReference type="Proteomes" id="UP000215595">
    <property type="component" value="Unassembled WGS sequence"/>
</dbReference>
<dbReference type="InterPro" id="IPR053745">
    <property type="entry name" value="Viral_Tail_Comp_sf"/>
</dbReference>
<proteinExistence type="predicted"/>
<comment type="caution">
    <text evidence="1">The sequence shown here is derived from an EMBL/GenBank/DDBJ whole genome shotgun (WGS) entry which is preliminary data.</text>
</comment>
<organism evidence="1 2">
    <name type="scientific">Brevundimonas subvibrioides</name>
    <dbReference type="NCBI Taxonomy" id="74313"/>
    <lineage>
        <taxon>Bacteria</taxon>
        <taxon>Pseudomonadati</taxon>
        <taxon>Pseudomonadota</taxon>
        <taxon>Alphaproteobacteria</taxon>
        <taxon>Caulobacterales</taxon>
        <taxon>Caulobacteraceae</taxon>
        <taxon>Brevundimonas</taxon>
    </lineage>
</organism>
<evidence type="ECO:0008006" key="3">
    <source>
        <dbReference type="Google" id="ProtNLM"/>
    </source>
</evidence>
<dbReference type="EMBL" id="NCEB01000001">
    <property type="protein sequence ID" value="OYX36122.1"/>
    <property type="molecule type" value="Genomic_DNA"/>
</dbReference>
<accession>A0A258FWJ0</accession>
<reference evidence="1 2" key="1">
    <citation type="submission" date="2017-03" db="EMBL/GenBank/DDBJ databases">
        <title>Lifting the veil on microbial sulfur biogeochemistry in mining wastewaters.</title>
        <authorList>
            <person name="Kantor R.S."/>
            <person name="Colenbrander Nelson T."/>
            <person name="Marshall S."/>
            <person name="Bennett D."/>
            <person name="Apte S."/>
            <person name="Camacho D."/>
            <person name="Thomas B.C."/>
            <person name="Warren L.A."/>
            <person name="Banfield J.F."/>
        </authorList>
    </citation>
    <scope>NUCLEOTIDE SEQUENCE [LARGE SCALE GENOMIC DNA]</scope>
    <source>
        <strain evidence="1">32-69-9</strain>
    </source>
</reference>
<dbReference type="AlphaFoldDB" id="A0A258FWJ0"/>
<sequence length="135" mass="14579">MRDHESALHVALVAHLKGDPTLKALLGDPARIWDQAPKGAVYPHLTVGRSESRPVAAADCGVEHQLSLRCASLFGGVEEAKAICAAVRAAVHEAPLEADGVRTVSVRATFVDVFRSVDHRRTWGVVRLRAITEEI</sequence>
<evidence type="ECO:0000313" key="1">
    <source>
        <dbReference type="EMBL" id="OYX36122.1"/>
    </source>
</evidence>
<dbReference type="Pfam" id="PF11367">
    <property type="entry name" value="Tail_completion_gp17"/>
    <property type="match status" value="1"/>
</dbReference>
<gene>
    <name evidence="1" type="ORF">B7Z01_00255</name>
</gene>
<evidence type="ECO:0000313" key="2">
    <source>
        <dbReference type="Proteomes" id="UP000215595"/>
    </source>
</evidence>
<protein>
    <recommendedName>
        <fullName evidence="3">DUF3168 domain-containing protein</fullName>
    </recommendedName>
</protein>